<accession>A0ABV9DSG3</accession>
<organism evidence="6 7">
    <name type="scientific">Nocardiopsis mangrovi</name>
    <dbReference type="NCBI Taxonomy" id="1179818"/>
    <lineage>
        <taxon>Bacteria</taxon>
        <taxon>Bacillati</taxon>
        <taxon>Actinomycetota</taxon>
        <taxon>Actinomycetes</taxon>
        <taxon>Streptosporangiales</taxon>
        <taxon>Nocardiopsidaceae</taxon>
        <taxon>Nocardiopsis</taxon>
    </lineage>
</organism>
<evidence type="ECO:0000256" key="3">
    <source>
        <dbReference type="RuleBase" id="RU361153"/>
    </source>
</evidence>
<dbReference type="SUPFAM" id="SSF51445">
    <property type="entry name" value="(Trans)glycosidases"/>
    <property type="match status" value="1"/>
</dbReference>
<evidence type="ECO:0000313" key="6">
    <source>
        <dbReference type="EMBL" id="MFC4561841.1"/>
    </source>
</evidence>
<dbReference type="GO" id="GO:0016787">
    <property type="term" value="F:hydrolase activity"/>
    <property type="evidence" value="ECO:0007669"/>
    <property type="project" value="UniProtKB-KW"/>
</dbReference>
<keyword evidence="2 3" id="KW-0326">Glycosidase</keyword>
<sequence length="331" mass="35660">MRSRHRRTAAWVGALALAGSALAAAPAHADTGFRVDDGRLYDANGNEFIMRGVSHAHTWFPNETGSFADIKEKGANTVRVVLSSGQRWTENSAADVAAVVDECKANRLVCVLEVHDTTGRGDEGAAATLDQAVDYWLRVRGALEGQEDYVIVNIGNEPYGNNAELNREWASATSAAIGRLRGAGFDHTLVADAPNWGQDWSFTMRDNAASVFAADPDANTVFSIHMYGVFDTAAEVRAYLQAFDDAGLPLIVGEFGSMHSDGDPDEDAIMSTTRELGIGYIGWSWSGNSGGVEYLDMVTGFDPARLSPWGERIFNGPDGIVETAEEASVYR</sequence>
<dbReference type="InterPro" id="IPR001547">
    <property type="entry name" value="Glyco_hydro_5"/>
</dbReference>
<comment type="similarity">
    <text evidence="3">Belongs to the glycosyl hydrolase 5 (cellulase A) family.</text>
</comment>
<evidence type="ECO:0000259" key="5">
    <source>
        <dbReference type="Pfam" id="PF00150"/>
    </source>
</evidence>
<evidence type="ECO:0000256" key="2">
    <source>
        <dbReference type="ARBA" id="ARBA00023295"/>
    </source>
</evidence>
<dbReference type="InterPro" id="IPR018087">
    <property type="entry name" value="Glyco_hydro_5_CS"/>
</dbReference>
<feature type="signal peptide" evidence="4">
    <location>
        <begin position="1"/>
        <end position="23"/>
    </location>
</feature>
<dbReference type="RefSeq" id="WP_378572490.1">
    <property type="nucleotide sequence ID" value="NZ_JBHSFQ010000005.1"/>
</dbReference>
<reference evidence="7" key="1">
    <citation type="journal article" date="2019" name="Int. J. Syst. Evol. Microbiol.">
        <title>The Global Catalogue of Microorganisms (GCM) 10K type strain sequencing project: providing services to taxonomists for standard genome sequencing and annotation.</title>
        <authorList>
            <consortium name="The Broad Institute Genomics Platform"/>
            <consortium name="The Broad Institute Genome Sequencing Center for Infectious Disease"/>
            <person name="Wu L."/>
            <person name="Ma J."/>
        </authorList>
    </citation>
    <scope>NUCLEOTIDE SEQUENCE [LARGE SCALE GENOMIC DNA]</scope>
    <source>
        <strain evidence="7">XZYJ18</strain>
    </source>
</reference>
<keyword evidence="4" id="KW-0732">Signal</keyword>
<proteinExistence type="inferred from homology"/>
<dbReference type="Proteomes" id="UP001595923">
    <property type="component" value="Unassembled WGS sequence"/>
</dbReference>
<dbReference type="PANTHER" id="PTHR42754">
    <property type="entry name" value="ENDOGLUCANASE"/>
    <property type="match status" value="1"/>
</dbReference>
<gene>
    <name evidence="6" type="ORF">ACFO4E_08220</name>
</gene>
<evidence type="ECO:0000256" key="4">
    <source>
        <dbReference type="SAM" id="SignalP"/>
    </source>
</evidence>
<dbReference type="PANTHER" id="PTHR42754:SF1">
    <property type="entry name" value="LIPOPROTEIN"/>
    <property type="match status" value="1"/>
</dbReference>
<keyword evidence="7" id="KW-1185">Reference proteome</keyword>
<dbReference type="Pfam" id="PF00150">
    <property type="entry name" value="Cellulase"/>
    <property type="match status" value="1"/>
</dbReference>
<evidence type="ECO:0000313" key="7">
    <source>
        <dbReference type="Proteomes" id="UP001595923"/>
    </source>
</evidence>
<dbReference type="EMBL" id="JBHSFQ010000005">
    <property type="protein sequence ID" value="MFC4561841.1"/>
    <property type="molecule type" value="Genomic_DNA"/>
</dbReference>
<feature type="chain" id="PRO_5047303619" evidence="4">
    <location>
        <begin position="24"/>
        <end position="331"/>
    </location>
</feature>
<dbReference type="InterPro" id="IPR017853">
    <property type="entry name" value="GH"/>
</dbReference>
<name>A0ABV9DSG3_9ACTN</name>
<keyword evidence="1 3" id="KW-0378">Hydrolase</keyword>
<protein>
    <submittedName>
        <fullName evidence="6">Glycoside hydrolase family 5 protein</fullName>
    </submittedName>
</protein>
<evidence type="ECO:0000256" key="1">
    <source>
        <dbReference type="ARBA" id="ARBA00022801"/>
    </source>
</evidence>
<dbReference type="PROSITE" id="PS00659">
    <property type="entry name" value="GLYCOSYL_HYDROL_F5"/>
    <property type="match status" value="1"/>
</dbReference>
<dbReference type="Gene3D" id="3.20.20.80">
    <property type="entry name" value="Glycosidases"/>
    <property type="match status" value="1"/>
</dbReference>
<comment type="caution">
    <text evidence="6">The sequence shown here is derived from an EMBL/GenBank/DDBJ whole genome shotgun (WGS) entry which is preliminary data.</text>
</comment>
<feature type="domain" description="Glycoside hydrolase family 5" evidence="5">
    <location>
        <begin position="42"/>
        <end position="289"/>
    </location>
</feature>